<dbReference type="Pfam" id="PF00563">
    <property type="entry name" value="EAL"/>
    <property type="match status" value="1"/>
</dbReference>
<dbReference type="InterPro" id="IPR035919">
    <property type="entry name" value="EAL_sf"/>
</dbReference>
<dbReference type="Gene3D" id="3.30.70.270">
    <property type="match status" value="1"/>
</dbReference>
<dbReference type="InterPro" id="IPR003660">
    <property type="entry name" value="HAMP_dom"/>
</dbReference>
<feature type="domain" description="GGDEF" evidence="3">
    <location>
        <begin position="509"/>
        <end position="642"/>
    </location>
</feature>
<dbReference type="Gene3D" id="3.20.20.450">
    <property type="entry name" value="EAL domain"/>
    <property type="match status" value="1"/>
</dbReference>
<dbReference type="CDD" id="cd01948">
    <property type="entry name" value="EAL"/>
    <property type="match status" value="1"/>
</dbReference>
<dbReference type="InterPro" id="IPR029787">
    <property type="entry name" value="Nucleotide_cyclase"/>
</dbReference>
<dbReference type="PANTHER" id="PTHR44757:SF2">
    <property type="entry name" value="BIOFILM ARCHITECTURE MAINTENANCE PROTEIN MBAA"/>
    <property type="match status" value="1"/>
</dbReference>
<dbReference type="PROSITE" id="PS50883">
    <property type="entry name" value="EAL"/>
    <property type="match status" value="1"/>
</dbReference>
<keyword evidence="5" id="KW-1185">Reference proteome</keyword>
<evidence type="ECO:0000259" key="3">
    <source>
        <dbReference type="PROSITE" id="PS50887"/>
    </source>
</evidence>
<accession>A0ABT6JB29</accession>
<comment type="caution">
    <text evidence="4">The sequence shown here is derived from an EMBL/GenBank/DDBJ whole genome shotgun (WGS) entry which is preliminary data.</text>
</comment>
<evidence type="ECO:0000313" key="5">
    <source>
        <dbReference type="Proteomes" id="UP001156940"/>
    </source>
</evidence>
<dbReference type="InterPro" id="IPR052155">
    <property type="entry name" value="Biofilm_reg_signaling"/>
</dbReference>
<reference evidence="4 5" key="1">
    <citation type="submission" date="2023-04" db="EMBL/GenBank/DDBJ databases">
        <title>Luteimonas endophyticus RD2P54.</title>
        <authorList>
            <person name="Sun J.-Q."/>
        </authorList>
    </citation>
    <scope>NUCLEOTIDE SEQUENCE [LARGE SCALE GENOMIC DNA]</scope>
    <source>
        <strain evidence="4 5">RD2P54</strain>
    </source>
</reference>
<dbReference type="PROSITE" id="PS50885">
    <property type="entry name" value="HAMP"/>
    <property type="match status" value="1"/>
</dbReference>
<protein>
    <submittedName>
        <fullName evidence="4">Sensor domain-containing phosphodiesterase</fullName>
    </submittedName>
</protein>
<dbReference type="EMBL" id="JARXRM010000043">
    <property type="protein sequence ID" value="MDH5824043.1"/>
    <property type="molecule type" value="Genomic_DNA"/>
</dbReference>
<dbReference type="InterPro" id="IPR001633">
    <property type="entry name" value="EAL_dom"/>
</dbReference>
<feature type="domain" description="EAL" evidence="1">
    <location>
        <begin position="651"/>
        <end position="906"/>
    </location>
</feature>
<dbReference type="Gene3D" id="6.10.340.10">
    <property type="match status" value="1"/>
</dbReference>
<dbReference type="CDD" id="cd01949">
    <property type="entry name" value="GGDEF"/>
    <property type="match status" value="1"/>
</dbReference>
<evidence type="ECO:0000259" key="2">
    <source>
        <dbReference type="PROSITE" id="PS50885"/>
    </source>
</evidence>
<evidence type="ECO:0000259" key="1">
    <source>
        <dbReference type="PROSITE" id="PS50883"/>
    </source>
</evidence>
<name>A0ABT6JB29_9GAMM</name>
<gene>
    <name evidence="4" type="ORF">QFW77_13755</name>
</gene>
<evidence type="ECO:0000313" key="4">
    <source>
        <dbReference type="EMBL" id="MDH5824043.1"/>
    </source>
</evidence>
<dbReference type="SMART" id="SM00052">
    <property type="entry name" value="EAL"/>
    <property type="match status" value="1"/>
</dbReference>
<dbReference type="NCBIfam" id="TIGR00254">
    <property type="entry name" value="GGDEF"/>
    <property type="match status" value="1"/>
</dbReference>
<dbReference type="InterPro" id="IPR000160">
    <property type="entry name" value="GGDEF_dom"/>
</dbReference>
<dbReference type="SMART" id="SM00267">
    <property type="entry name" value="GGDEF"/>
    <property type="match status" value="1"/>
</dbReference>
<proteinExistence type="predicted"/>
<dbReference type="Pfam" id="PF00990">
    <property type="entry name" value="GGDEF"/>
    <property type="match status" value="1"/>
</dbReference>
<dbReference type="SUPFAM" id="SSF141868">
    <property type="entry name" value="EAL domain-like"/>
    <property type="match status" value="1"/>
</dbReference>
<dbReference type="SUPFAM" id="SSF55073">
    <property type="entry name" value="Nucleotide cyclase"/>
    <property type="match status" value="1"/>
</dbReference>
<dbReference type="PANTHER" id="PTHR44757">
    <property type="entry name" value="DIGUANYLATE CYCLASE DGCP"/>
    <property type="match status" value="1"/>
</dbReference>
<dbReference type="InterPro" id="IPR043128">
    <property type="entry name" value="Rev_trsase/Diguanyl_cyclase"/>
</dbReference>
<sequence length="922" mass="99625">MKRVFLATRFGRRIFLMFCLAALVPAVAVFWMTWRASTANAEASAMRGLHQANKSYALGVFQRLYTARQALAAAEPEVLGEGEGGEVLSMFFSDVVVFEAPDHGLLLPSGRFRQGLRDAGIPPRSEVMVLAPEVAGRAHDVVLLRRIPGSGQGTVIAGRLDRAYLWGNPEEIGNAVRICVEAAGGARLFCGGEREPGGDGARRVETEWTLFIKPQFDAPDWIFTATTEAPGALAHYRRLVAPVMVGILLLAMLLSSLQIRRVVGPLEVLLGRIRAFGGGGPRIGAAEKDEFGLLSDTFDDMRARITQQLDTLRILSEIDHLILARVPLEEVIELVIARIAEVTDGAGVCVLLSRPEDGQGGRCHGRARGADRSTEVPVAEVPPALRRMSPRAGAPGAVLEAGELGPAAPLREGDAGRAESHVWAIALGGEGETRIWLLLGRQDDSRLAEHLQGQVRDLAERIAVAAAFVKHQDLLLYQARHDLLTGLPNRLATFEALAEAIEAARPSAQAFAVAFVDLDRFKAINDGLGHALGDDILVQSGERIRASLGPGDFVGRFGGDEFFLILRGASRPDAVVAAMARVDEAFARPIVVGHREFHQRFSAGVAFFPRDGVDAGVLVRNADVAMYRAKQTGGARTAFFETEMNRRAEARVQMENELRVAIQEGQIELHYQPRVDSRDDRIIGVEALARWMHPNRGIVPPDEFIGLAEECGLIEPLGKLVLDKACRQMAEWQRMGFDLGVVGVNISGHQLRSGRLRDYVREAIAANGIAPARLELEVTETMLVLDSDSGMAQLQAIRELGVKVAIDDFGTGYSSLAYLTRLPSDTLKIDRAFVIDLLEGDPAVEAVVRSIIAIARDLGKGVVAEGLESMEQVRMLGAWGCHVIQGYVYARPLTANGITGILLNGGIVTPAGTLESVAMPGA</sequence>
<organism evidence="4 5">
    <name type="scientific">Luteimonas endophytica</name>
    <dbReference type="NCBI Taxonomy" id="3042023"/>
    <lineage>
        <taxon>Bacteria</taxon>
        <taxon>Pseudomonadati</taxon>
        <taxon>Pseudomonadota</taxon>
        <taxon>Gammaproteobacteria</taxon>
        <taxon>Lysobacterales</taxon>
        <taxon>Lysobacteraceae</taxon>
        <taxon>Luteimonas</taxon>
    </lineage>
</organism>
<dbReference type="PROSITE" id="PS50887">
    <property type="entry name" value="GGDEF"/>
    <property type="match status" value="1"/>
</dbReference>
<dbReference type="RefSeq" id="WP_280575340.1">
    <property type="nucleotide sequence ID" value="NZ_JARXRM010000043.1"/>
</dbReference>
<dbReference type="Proteomes" id="UP001156940">
    <property type="component" value="Unassembled WGS sequence"/>
</dbReference>
<feature type="domain" description="HAMP" evidence="2">
    <location>
        <begin position="260"/>
        <end position="310"/>
    </location>
</feature>